<dbReference type="OrthoDB" id="294730at2759"/>
<dbReference type="Proteomes" id="UP000654075">
    <property type="component" value="Unassembled WGS sequence"/>
</dbReference>
<name>A0A813DN05_POLGL</name>
<feature type="transmembrane region" description="Helical" evidence="5">
    <location>
        <begin position="349"/>
        <end position="369"/>
    </location>
</feature>
<evidence type="ECO:0000259" key="6">
    <source>
        <dbReference type="Pfam" id="PF01490"/>
    </source>
</evidence>
<dbReference type="GO" id="GO:0016020">
    <property type="term" value="C:membrane"/>
    <property type="evidence" value="ECO:0007669"/>
    <property type="project" value="UniProtKB-SubCell"/>
</dbReference>
<evidence type="ECO:0000256" key="4">
    <source>
        <dbReference type="ARBA" id="ARBA00023136"/>
    </source>
</evidence>
<keyword evidence="4 5" id="KW-0472">Membrane</keyword>
<evidence type="ECO:0000256" key="5">
    <source>
        <dbReference type="SAM" id="Phobius"/>
    </source>
</evidence>
<keyword evidence="2 5" id="KW-0812">Transmembrane</keyword>
<reference evidence="7" key="1">
    <citation type="submission" date="2021-02" db="EMBL/GenBank/DDBJ databases">
        <authorList>
            <person name="Dougan E. K."/>
            <person name="Rhodes N."/>
            <person name="Thang M."/>
            <person name="Chan C."/>
        </authorList>
    </citation>
    <scope>NUCLEOTIDE SEQUENCE</scope>
</reference>
<dbReference type="PANTHER" id="PTHR22950">
    <property type="entry name" value="AMINO ACID TRANSPORTER"/>
    <property type="match status" value="1"/>
</dbReference>
<feature type="transmembrane region" description="Helical" evidence="5">
    <location>
        <begin position="302"/>
        <end position="323"/>
    </location>
</feature>
<organism evidence="7 8">
    <name type="scientific">Polarella glacialis</name>
    <name type="common">Dinoflagellate</name>
    <dbReference type="NCBI Taxonomy" id="89957"/>
    <lineage>
        <taxon>Eukaryota</taxon>
        <taxon>Sar</taxon>
        <taxon>Alveolata</taxon>
        <taxon>Dinophyceae</taxon>
        <taxon>Suessiales</taxon>
        <taxon>Suessiaceae</taxon>
        <taxon>Polarella</taxon>
    </lineage>
</organism>
<dbReference type="GO" id="GO:0015179">
    <property type="term" value="F:L-amino acid transmembrane transporter activity"/>
    <property type="evidence" value="ECO:0007669"/>
    <property type="project" value="TreeGrafter"/>
</dbReference>
<dbReference type="InterPro" id="IPR013057">
    <property type="entry name" value="AA_transpt_TM"/>
</dbReference>
<feature type="transmembrane region" description="Helical" evidence="5">
    <location>
        <begin position="416"/>
        <end position="435"/>
    </location>
</feature>
<feature type="transmembrane region" description="Helical" evidence="5">
    <location>
        <begin position="36"/>
        <end position="56"/>
    </location>
</feature>
<feature type="transmembrane region" description="Helical" evidence="5">
    <location>
        <begin position="62"/>
        <end position="84"/>
    </location>
</feature>
<dbReference type="EMBL" id="CAJNNV010002256">
    <property type="protein sequence ID" value="CAE8586876.1"/>
    <property type="molecule type" value="Genomic_DNA"/>
</dbReference>
<dbReference type="AlphaFoldDB" id="A0A813DN05"/>
<proteinExistence type="predicted"/>
<sequence length="486" mass="52801">MPTMNTGILENMSEEVPAYGAVGKISARIGGNSSNLTVAIMIANTCTISAVALPAVMASMGWAAGTMVTILCAAMNCHTCMLVWRMFMCFPEQTNYGELIEKAFELAPPMQRSGAKALCDFSTYGFIFVGTSYNLVCLAQALGWMFNDWRLCLPMLMLGGTLANIFLQCGIRSLGSSPVLLFANMAAVLVMVLVPLALFANMGSSASRAPGSRFVAVEAGQFATQFQGYGALVYMLTTQYITPELLSEMQDPSEYPKVACQKVLPLQVAFALLAGLGGYYYLGSEGTEIVPDYLPFGGPLQLTAMCFMFGGIVNNLVNGVVICGKMQQWWNLPPDDSESDDTASRRGTITWIGTVSTMFLLAWLIANVVPSIKDFTSLLGASFAPLCCFLVPILAYARLYHDFGEDRLPRISAMEWMAIAFWLLLSLLLMTYGTYQAMRSIQASWATRGYPFDCNCHMLWNTCDCSASRPGMEQCSSGIHGALPKA</sequence>
<dbReference type="OMA" id="DIGQMIW"/>
<evidence type="ECO:0000313" key="7">
    <source>
        <dbReference type="EMBL" id="CAE8586876.1"/>
    </source>
</evidence>
<protein>
    <recommendedName>
        <fullName evidence="6">Amino acid transporter transmembrane domain-containing protein</fullName>
    </recommendedName>
</protein>
<feature type="transmembrane region" description="Helical" evidence="5">
    <location>
        <begin position="263"/>
        <end position="282"/>
    </location>
</feature>
<evidence type="ECO:0000256" key="3">
    <source>
        <dbReference type="ARBA" id="ARBA00022989"/>
    </source>
</evidence>
<keyword evidence="3 5" id="KW-1133">Transmembrane helix</keyword>
<gene>
    <name evidence="7" type="ORF">PGLA1383_LOCUS5722</name>
</gene>
<feature type="transmembrane region" description="Helical" evidence="5">
    <location>
        <begin position="375"/>
        <end position="396"/>
    </location>
</feature>
<comment type="subcellular location">
    <subcellularLocation>
        <location evidence="1">Membrane</location>
        <topology evidence="1">Multi-pass membrane protein</topology>
    </subcellularLocation>
</comment>
<dbReference type="Pfam" id="PF01490">
    <property type="entry name" value="Aa_trans"/>
    <property type="match status" value="1"/>
</dbReference>
<feature type="transmembrane region" description="Helical" evidence="5">
    <location>
        <begin position="179"/>
        <end position="202"/>
    </location>
</feature>
<feature type="domain" description="Amino acid transporter transmembrane" evidence="6">
    <location>
        <begin position="37"/>
        <end position="438"/>
    </location>
</feature>
<feature type="transmembrane region" description="Helical" evidence="5">
    <location>
        <begin position="121"/>
        <end position="142"/>
    </location>
</feature>
<evidence type="ECO:0000256" key="2">
    <source>
        <dbReference type="ARBA" id="ARBA00022692"/>
    </source>
</evidence>
<keyword evidence="8" id="KW-1185">Reference proteome</keyword>
<feature type="transmembrane region" description="Helical" evidence="5">
    <location>
        <begin position="148"/>
        <end position="167"/>
    </location>
</feature>
<evidence type="ECO:0000256" key="1">
    <source>
        <dbReference type="ARBA" id="ARBA00004141"/>
    </source>
</evidence>
<evidence type="ECO:0000313" key="8">
    <source>
        <dbReference type="Proteomes" id="UP000654075"/>
    </source>
</evidence>
<accession>A0A813DN05</accession>
<dbReference type="PANTHER" id="PTHR22950:SF461">
    <property type="entry name" value="AMINO ACID TRANSPORTER TRANSMEMBRANE DOMAIN-CONTAINING PROTEIN"/>
    <property type="match status" value="1"/>
</dbReference>
<comment type="caution">
    <text evidence="7">The sequence shown here is derived from an EMBL/GenBank/DDBJ whole genome shotgun (WGS) entry which is preliminary data.</text>
</comment>